<name>A0AAW1NVF7_9CHLO</name>
<gene>
    <name evidence="1" type="ORF">WJX73_006611</name>
</gene>
<comment type="caution">
    <text evidence="1">The sequence shown here is derived from an EMBL/GenBank/DDBJ whole genome shotgun (WGS) entry which is preliminary data.</text>
</comment>
<reference evidence="1 2" key="1">
    <citation type="journal article" date="2024" name="Nat. Commun.">
        <title>Phylogenomics reveals the evolutionary origins of lichenization in chlorophyte algae.</title>
        <authorList>
            <person name="Puginier C."/>
            <person name="Libourel C."/>
            <person name="Otte J."/>
            <person name="Skaloud P."/>
            <person name="Haon M."/>
            <person name="Grisel S."/>
            <person name="Petersen M."/>
            <person name="Berrin J.G."/>
            <person name="Delaux P.M."/>
            <person name="Dal Grande F."/>
            <person name="Keller J."/>
        </authorList>
    </citation>
    <scope>NUCLEOTIDE SEQUENCE [LARGE SCALE GENOMIC DNA]</scope>
    <source>
        <strain evidence="1 2">SAG 2036</strain>
    </source>
</reference>
<accession>A0AAW1NVF7</accession>
<evidence type="ECO:0000313" key="1">
    <source>
        <dbReference type="EMBL" id="KAK9796257.1"/>
    </source>
</evidence>
<protein>
    <submittedName>
        <fullName evidence="1">Uncharacterized protein</fullName>
    </submittedName>
</protein>
<proteinExistence type="predicted"/>
<dbReference type="EMBL" id="JALJOQ010000118">
    <property type="protein sequence ID" value="KAK9796257.1"/>
    <property type="molecule type" value="Genomic_DNA"/>
</dbReference>
<organism evidence="1 2">
    <name type="scientific">Symbiochloris irregularis</name>
    <dbReference type="NCBI Taxonomy" id="706552"/>
    <lineage>
        <taxon>Eukaryota</taxon>
        <taxon>Viridiplantae</taxon>
        <taxon>Chlorophyta</taxon>
        <taxon>core chlorophytes</taxon>
        <taxon>Trebouxiophyceae</taxon>
        <taxon>Trebouxiales</taxon>
        <taxon>Trebouxiaceae</taxon>
        <taxon>Symbiochloris</taxon>
    </lineage>
</organism>
<dbReference type="Proteomes" id="UP001465755">
    <property type="component" value="Unassembled WGS sequence"/>
</dbReference>
<dbReference type="AlphaFoldDB" id="A0AAW1NVF7"/>
<evidence type="ECO:0000313" key="2">
    <source>
        <dbReference type="Proteomes" id="UP001465755"/>
    </source>
</evidence>
<sequence>MYLNYPHHGGLYNFETMQANAIAQLTMQHGLSAMPAMQLQLLLPAGADVSKVRTAIAAYERMPEAVRKLFMRGALAGGASVGRYAAQGDASLHLMGTLTHKQHHRTGPARSLQLAPDASGWECKGTSTAKPNCVVVKAAAAGSKESAKPSRQLYIFAMGRLEAASSLIVDGSQIWL</sequence>
<keyword evidence="2" id="KW-1185">Reference proteome</keyword>